<evidence type="ECO:0000256" key="13">
    <source>
        <dbReference type="ARBA" id="ARBA00066217"/>
    </source>
</evidence>
<dbReference type="EnsemblMetazoa" id="PPA44734.1">
    <property type="protein sequence ID" value="PPA44734.1"/>
    <property type="gene ID" value="WBGene00283103"/>
</dbReference>
<dbReference type="InterPro" id="IPR036974">
    <property type="entry name" value="PUA_sf"/>
</dbReference>
<dbReference type="PROSITE" id="PS50890">
    <property type="entry name" value="PUA"/>
    <property type="match status" value="1"/>
</dbReference>
<dbReference type="GO" id="GO:0009982">
    <property type="term" value="F:pseudouridine synthase activity"/>
    <property type="evidence" value="ECO:0000318"/>
    <property type="project" value="GO_Central"/>
</dbReference>
<dbReference type="GO" id="GO:0031118">
    <property type="term" value="P:rRNA pseudouridine synthesis"/>
    <property type="evidence" value="ECO:0000318"/>
    <property type="project" value="GO_Central"/>
</dbReference>
<feature type="compositionally biased region" description="Acidic residues" evidence="15">
    <location>
        <begin position="815"/>
        <end position="824"/>
    </location>
</feature>
<dbReference type="InterPro" id="IPR004521">
    <property type="entry name" value="Uncharacterised_CHP00451"/>
</dbReference>
<dbReference type="GO" id="GO:0031429">
    <property type="term" value="C:box H/ACA snoRNP complex"/>
    <property type="evidence" value="ECO:0000318"/>
    <property type="project" value="GO_Central"/>
</dbReference>
<comment type="function">
    <text evidence="12">Plays a central role in ribosomal RNA processing. Probable catalytic subunit of H/ACA small nucleolar ribonucleoprotein (H/ACA snoRNP) complex, which catalyzes pseudouridylation of rRNA. This involves the isomerization of uridine such that the ribose is subsequently attached to C5, instead of the normal N1. Pseudouridine ('psi') residues may serve to stabilize the conformation of rRNAs.</text>
</comment>
<dbReference type="NCBIfam" id="TIGR00451">
    <property type="entry name" value="unchar_dom_2"/>
    <property type="match status" value="1"/>
</dbReference>
<dbReference type="Gene3D" id="2.30.130.10">
    <property type="entry name" value="PUA domain"/>
    <property type="match status" value="1"/>
</dbReference>
<dbReference type="Gene3D" id="3.40.50.1820">
    <property type="entry name" value="alpha/beta hydrolase"/>
    <property type="match status" value="1"/>
</dbReference>
<evidence type="ECO:0000256" key="12">
    <source>
        <dbReference type="ARBA" id="ARBA00054439"/>
    </source>
</evidence>
<evidence type="ECO:0000256" key="2">
    <source>
        <dbReference type="ARBA" id="ARBA00008999"/>
    </source>
</evidence>
<organism evidence="17 18">
    <name type="scientific">Pristionchus pacificus</name>
    <name type="common">Parasitic nematode worm</name>
    <dbReference type="NCBI Taxonomy" id="54126"/>
    <lineage>
        <taxon>Eukaryota</taxon>
        <taxon>Metazoa</taxon>
        <taxon>Ecdysozoa</taxon>
        <taxon>Nematoda</taxon>
        <taxon>Chromadorea</taxon>
        <taxon>Rhabditida</taxon>
        <taxon>Rhabditina</taxon>
        <taxon>Diplogasteromorpha</taxon>
        <taxon>Diplogasteroidea</taxon>
        <taxon>Neodiplogasteridae</taxon>
        <taxon>Pristionchus</taxon>
    </lineage>
</organism>
<evidence type="ECO:0000256" key="4">
    <source>
        <dbReference type="ARBA" id="ARBA00012423"/>
    </source>
</evidence>
<dbReference type="CDD" id="cd21148">
    <property type="entry name" value="PUA_Cbf5"/>
    <property type="match status" value="1"/>
</dbReference>
<proteinExistence type="inferred from homology"/>
<dbReference type="SUPFAM" id="SSF55120">
    <property type="entry name" value="Pseudouridine synthase"/>
    <property type="match status" value="1"/>
</dbReference>
<dbReference type="NCBIfam" id="NF003280">
    <property type="entry name" value="PRK04270.1"/>
    <property type="match status" value="1"/>
</dbReference>
<dbReference type="GO" id="GO:0000495">
    <property type="term" value="P:box H/ACA sno(s)RNA 3'-end processing"/>
    <property type="evidence" value="ECO:0000318"/>
    <property type="project" value="GO_Central"/>
</dbReference>
<dbReference type="OrthoDB" id="10250002at2759"/>
<dbReference type="Pfam" id="PF08068">
    <property type="entry name" value="DKCLD"/>
    <property type="match status" value="1"/>
</dbReference>
<dbReference type="FunFam" id="3.40.50.1820:FF:000107">
    <property type="entry name" value="Palmitoyl-protein thioesterase 1"/>
    <property type="match status" value="1"/>
</dbReference>
<evidence type="ECO:0000256" key="14">
    <source>
        <dbReference type="ARBA" id="ARBA00071836"/>
    </source>
</evidence>
<dbReference type="Pfam" id="PF16198">
    <property type="entry name" value="TruB_C_2"/>
    <property type="match status" value="1"/>
</dbReference>
<dbReference type="Pfam" id="PF02089">
    <property type="entry name" value="Palm_thioest"/>
    <property type="match status" value="1"/>
</dbReference>
<dbReference type="CDD" id="cd02572">
    <property type="entry name" value="PseudoU_synth_hDyskerin"/>
    <property type="match status" value="1"/>
</dbReference>
<dbReference type="Pfam" id="PF01509">
    <property type="entry name" value="TruB_N"/>
    <property type="match status" value="1"/>
</dbReference>
<evidence type="ECO:0000256" key="3">
    <source>
        <dbReference type="ARBA" id="ARBA00010758"/>
    </source>
</evidence>
<dbReference type="SUPFAM" id="SSF88697">
    <property type="entry name" value="PUA domain-like"/>
    <property type="match status" value="1"/>
</dbReference>
<evidence type="ECO:0000313" key="18">
    <source>
        <dbReference type="Proteomes" id="UP000005239"/>
    </source>
</evidence>
<dbReference type="InterPro" id="IPR012960">
    <property type="entry name" value="Dyskerin-like"/>
</dbReference>
<reference evidence="17" key="2">
    <citation type="submission" date="2022-06" db="UniProtKB">
        <authorList>
            <consortium name="EnsemblMetazoa"/>
        </authorList>
    </citation>
    <scope>IDENTIFICATION</scope>
    <source>
        <strain evidence="17">PS312</strain>
    </source>
</reference>
<dbReference type="InterPro" id="IPR002501">
    <property type="entry name" value="PsdUridine_synth_N"/>
</dbReference>
<dbReference type="GO" id="GO:0008474">
    <property type="term" value="F:palmitoyl-(protein) hydrolase activity"/>
    <property type="evidence" value="ECO:0007669"/>
    <property type="project" value="UniProtKB-EC"/>
</dbReference>
<evidence type="ECO:0000256" key="6">
    <source>
        <dbReference type="ARBA" id="ARBA00022729"/>
    </source>
</evidence>
<sequence>MTRLSTQLLALLTVTLAYVSGTLAPTPVVIWHGMGDTCCQSGSMSGLVQHVRDMIPGVYIYSVALDPDPEVDRHMTYVANMNEQVQRVCDWIAADPQLQGGYNAMGCSQGSQFLRAVAQRCPYPRMKSLMTFGGQHQGVYGWPGCYGDTPECDDLRFVFDGMAYVPYLQSTIVQAQYYHDPDDEELYRNGSIFIAEINNELEINQFYKNNLIKLDNLVLVVFDQDTTVIPRESSWFGFYKEKDIDTIVPYNESRLYIEDRIGLRTLDERGKLHFYTMKGPHMAYDWNLMKQLIDMRSQGRHGNELEVGVSEKLASKPEERFFEVVVRLRGDVVVLQNDGDVLADADKISVPVGDVLVALTDVLLLELSSEMALDESSFAGSTISDKNELEGFTQFGTPRIEMGKKDRKVDLGEAQASGDFKIKPSNDAPQLDTSQWPLLLKNFDKLNVRSNHYTPHSEGCSPLKRDIKNYISSGFFNLDKPANPSSHEVVAWIKKILRCEKTGHSGTLDPKVSGCLIVCIDRTTRLAKSQQGAGKEYVCIFKLHNPVESEKKVKQALEKLTGALFQRPPLISAVKRQLRIRTIYENKLIEYDQEQQQGIFWVKCESGTYVRTICVHLGLLLGVGGQMQELRRNRSGITDEHDQLVTMHDIIDAQYLLDHHKDESYMRRIVRPLEALLTEHKRIVIKDSAVNAICYGAKVLLPGVLRFEDGIEIGQEIVIVTTKGEAVCLAIAQMTTSTMAITDHGVVAKIKRVIMERDTYARKWGLGPVAQKKKKMVEEGLLGKFGKPNEKTPDGWKKDVPAYENGKKEEPKEEPMDEDDEEEEVKTPKKKTKEVKVEVEEEEEKPKKDKKKKKKQESSSDDSDSD</sequence>
<evidence type="ECO:0000256" key="5">
    <source>
        <dbReference type="ARBA" id="ARBA00014212"/>
    </source>
</evidence>
<dbReference type="PANTHER" id="PTHR23127:SF0">
    <property type="entry name" value="H_ACA RIBONUCLEOPROTEIN COMPLEX SUBUNIT DKC1"/>
    <property type="match status" value="1"/>
</dbReference>
<feature type="compositionally biased region" description="Basic and acidic residues" evidence="15">
    <location>
        <begin position="787"/>
        <end position="814"/>
    </location>
</feature>
<evidence type="ECO:0000256" key="8">
    <source>
        <dbReference type="ARBA" id="ARBA00023180"/>
    </source>
</evidence>
<comment type="subunit">
    <text evidence="13">Component of the small nucleolar ribonucleoprotein particle containing H/ACA-type snoRNAs (H/ACA snoRNPs).</text>
</comment>
<evidence type="ECO:0000256" key="1">
    <source>
        <dbReference type="ARBA" id="ARBA00000073"/>
    </source>
</evidence>
<dbReference type="InterPro" id="IPR004802">
    <property type="entry name" value="tRNA_PsdUridine_synth_B_fam"/>
</dbReference>
<comment type="catalytic activity">
    <reaction evidence="11">
        <text>S-hexadecanoyl-L-cysteinyl-[protein] + H2O = L-cysteinyl-[protein] + hexadecanoate + H(+)</text>
        <dbReference type="Rhea" id="RHEA:19233"/>
        <dbReference type="Rhea" id="RHEA-COMP:10131"/>
        <dbReference type="Rhea" id="RHEA-COMP:11032"/>
        <dbReference type="ChEBI" id="CHEBI:7896"/>
        <dbReference type="ChEBI" id="CHEBI:15377"/>
        <dbReference type="ChEBI" id="CHEBI:15378"/>
        <dbReference type="ChEBI" id="CHEBI:29950"/>
        <dbReference type="ChEBI" id="CHEBI:74151"/>
        <dbReference type="EC" id="3.1.2.22"/>
    </reaction>
    <physiologicalReaction direction="left-to-right" evidence="11">
        <dbReference type="Rhea" id="RHEA:19234"/>
    </physiologicalReaction>
</comment>
<dbReference type="Proteomes" id="UP000005239">
    <property type="component" value="Unassembled WGS sequence"/>
</dbReference>
<dbReference type="InterPro" id="IPR032819">
    <property type="entry name" value="TruB_C"/>
</dbReference>
<dbReference type="SUPFAM" id="SSF53474">
    <property type="entry name" value="alpha/beta-Hydrolases"/>
    <property type="match status" value="1"/>
</dbReference>
<evidence type="ECO:0000313" key="17">
    <source>
        <dbReference type="EnsemblMetazoa" id="PPA44734.1"/>
    </source>
</evidence>
<feature type="signal peptide" evidence="16">
    <location>
        <begin position="1"/>
        <end position="24"/>
    </location>
</feature>
<dbReference type="SMART" id="SM00359">
    <property type="entry name" value="PUA"/>
    <property type="match status" value="1"/>
</dbReference>
<comment type="similarity">
    <text evidence="2">Belongs to the pseudouridine synthase TruB family.</text>
</comment>
<dbReference type="GO" id="GO:0003723">
    <property type="term" value="F:RNA binding"/>
    <property type="evidence" value="ECO:0007669"/>
    <property type="project" value="InterPro"/>
</dbReference>
<accession>A0A8R1Z034</accession>
<dbReference type="PANTHER" id="PTHR23127">
    <property type="entry name" value="CENTROMERE/MICROTUBULE BINDING PROTEIN CBF5"/>
    <property type="match status" value="1"/>
</dbReference>
<comment type="similarity">
    <text evidence="3">Belongs to the palmitoyl-protein thioesterase family.</text>
</comment>
<dbReference type="InterPro" id="IPR029058">
    <property type="entry name" value="AB_hydrolase_fold"/>
</dbReference>
<feature type="region of interest" description="Disordered" evidence="15">
    <location>
        <begin position="780"/>
        <end position="866"/>
    </location>
</feature>
<evidence type="ECO:0000256" key="10">
    <source>
        <dbReference type="ARBA" id="ARBA00031934"/>
    </source>
</evidence>
<name>A0A2A6CHW5_PRIPA</name>
<evidence type="ECO:0000256" key="11">
    <source>
        <dbReference type="ARBA" id="ARBA00047409"/>
    </source>
</evidence>
<keyword evidence="18" id="KW-1185">Reference proteome</keyword>
<dbReference type="InterPro" id="IPR020103">
    <property type="entry name" value="PsdUridine_synth_cat_dom_sf"/>
</dbReference>
<dbReference type="GO" id="GO:0031120">
    <property type="term" value="P:snRNA pseudouridine synthesis"/>
    <property type="evidence" value="ECO:0000318"/>
    <property type="project" value="GO_Central"/>
</dbReference>
<dbReference type="FunFam" id="3.30.2350.10:FF:000001">
    <property type="entry name" value="H/ACA ribonucleoprotein complex subunit CBF5"/>
    <property type="match status" value="1"/>
</dbReference>
<evidence type="ECO:0000256" key="7">
    <source>
        <dbReference type="ARBA" id="ARBA00022801"/>
    </source>
</evidence>
<dbReference type="EC" id="3.1.2.22" evidence="4"/>
<keyword evidence="8" id="KW-0325">Glycoprotein</keyword>
<dbReference type="NCBIfam" id="TIGR00425">
    <property type="entry name" value="CBF5"/>
    <property type="match status" value="1"/>
</dbReference>
<dbReference type="Pfam" id="PF01472">
    <property type="entry name" value="PUA"/>
    <property type="match status" value="1"/>
</dbReference>
<accession>A0A2A6CHW5</accession>
<dbReference type="SMART" id="SM01136">
    <property type="entry name" value="DKCLD"/>
    <property type="match status" value="1"/>
</dbReference>
<dbReference type="Gene3D" id="3.30.2350.10">
    <property type="entry name" value="Pseudouridine synthase"/>
    <property type="match status" value="1"/>
</dbReference>
<dbReference type="InterPro" id="IPR015947">
    <property type="entry name" value="PUA-like_sf"/>
</dbReference>
<dbReference type="InterPro" id="IPR002478">
    <property type="entry name" value="PUA"/>
</dbReference>
<comment type="catalytic activity">
    <reaction evidence="1">
        <text>a uridine in RNA = a pseudouridine in RNA</text>
        <dbReference type="Rhea" id="RHEA:48348"/>
        <dbReference type="Rhea" id="RHEA-COMP:12068"/>
        <dbReference type="Rhea" id="RHEA-COMP:12069"/>
        <dbReference type="ChEBI" id="CHEBI:65314"/>
        <dbReference type="ChEBI" id="CHEBI:65315"/>
    </reaction>
</comment>
<reference evidence="18" key="1">
    <citation type="journal article" date="2008" name="Nat. Genet.">
        <title>The Pristionchus pacificus genome provides a unique perspective on nematode lifestyle and parasitism.</title>
        <authorList>
            <person name="Dieterich C."/>
            <person name="Clifton S.W."/>
            <person name="Schuster L.N."/>
            <person name="Chinwalla A."/>
            <person name="Delehaunty K."/>
            <person name="Dinkelacker I."/>
            <person name="Fulton L."/>
            <person name="Fulton R."/>
            <person name="Godfrey J."/>
            <person name="Minx P."/>
            <person name="Mitreva M."/>
            <person name="Roeseler W."/>
            <person name="Tian H."/>
            <person name="Witte H."/>
            <person name="Yang S.P."/>
            <person name="Wilson R.K."/>
            <person name="Sommer R.J."/>
        </authorList>
    </citation>
    <scope>NUCLEOTIDE SEQUENCE [LARGE SCALE GENOMIC DNA]</scope>
    <source>
        <strain evidence="18">PS312</strain>
    </source>
</reference>
<evidence type="ECO:0000256" key="9">
    <source>
        <dbReference type="ARBA" id="ARBA00023235"/>
    </source>
</evidence>
<protein>
    <recommendedName>
        <fullName evidence="5">Palmitoyl-protein thioesterase 1</fullName>
        <ecNumber evidence="4">3.1.2.22</ecNumber>
    </recommendedName>
    <alternativeName>
        <fullName evidence="10">Palmitoyl-protein hydrolase 1</fullName>
    </alternativeName>
    <alternativeName>
        <fullName evidence="14">Putative H/ACA ribonucleoprotein complex subunit 4</fullName>
    </alternativeName>
</protein>
<evidence type="ECO:0000256" key="16">
    <source>
        <dbReference type="SAM" id="SignalP"/>
    </source>
</evidence>
<keyword evidence="9" id="KW-0413">Isomerase</keyword>
<dbReference type="PRINTS" id="PR00414">
    <property type="entry name" value="PPTHIESTRASE"/>
</dbReference>
<gene>
    <name evidence="17" type="primary">WBGene00283103</name>
</gene>
<feature type="chain" id="PRO_5046019422" description="Palmitoyl-protein thioesterase 1" evidence="16">
    <location>
        <begin position="25"/>
        <end position="866"/>
    </location>
</feature>
<dbReference type="GO" id="GO:1990481">
    <property type="term" value="P:mRNA pseudouridine synthesis"/>
    <property type="evidence" value="ECO:0000318"/>
    <property type="project" value="GO_Central"/>
</dbReference>
<dbReference type="AlphaFoldDB" id="A0A2A6CHW5"/>
<keyword evidence="7" id="KW-0378">Hydrolase</keyword>
<evidence type="ECO:0000256" key="15">
    <source>
        <dbReference type="SAM" id="MobiDB-lite"/>
    </source>
</evidence>
<keyword evidence="6 16" id="KW-0732">Signal</keyword>
<dbReference type="InterPro" id="IPR002472">
    <property type="entry name" value="Palm_thioest"/>
</dbReference>